<accession>A0A024UDZ4</accession>
<proteinExistence type="inferred from homology"/>
<sequence>MMSSQFRICIRIRKILHGCVNANMAELATLARGDPAGAAWHSSLQAFCGKYGGASSFDWDRSAKRAAVTNVWSQLQKQAEDSSDTLLSLTVVKIFMRDRMHIDVLLSLEALELFVRLAEHAADEPAALEAIKCAINSVIARPAFVAAVLATPTYDHIFHLTTLARPFEFHTLVWKLLLATFEHPAAIERVERTLHGYACVLPTLAYCMQPTELFLKDVDRIALATELLKVLYVFASTWQNATHLPPDIDSTADSCVLVYVLALLGNAALTCMNSAMALLSSTLALPNTQSVLDFKLQAANVLLIVQYPALVDRFVAHDGVKHAVAFVEYAIMKVRVEKTQEPSIVTPLVIGLHQLAKNNAHGFETLKRAIFAGRAPGDSTSLAVANAPPLTHAKPNLPLSQLPMSPPSLVKGSLHESMCAFMTSTNTDLKRCVSEFLFTLCHNNALEFTHCTGLGNAVALLRLKGIM</sequence>
<gene>
    <name evidence="4" type="ORF">H310_05204</name>
</gene>
<protein>
    <recommendedName>
        <fullName evidence="5">Ataxin-10 domain-containing protein</fullName>
    </recommendedName>
</protein>
<organism evidence="4">
    <name type="scientific">Aphanomyces invadans</name>
    <dbReference type="NCBI Taxonomy" id="157072"/>
    <lineage>
        <taxon>Eukaryota</taxon>
        <taxon>Sar</taxon>
        <taxon>Stramenopiles</taxon>
        <taxon>Oomycota</taxon>
        <taxon>Saprolegniomycetes</taxon>
        <taxon>Saprolegniales</taxon>
        <taxon>Verrucalvaceae</taxon>
        <taxon>Aphanomyces</taxon>
    </lineage>
</organism>
<dbReference type="PANTHER" id="PTHR12425">
    <property type="entry name" value="SYNEMBRYN"/>
    <property type="match status" value="1"/>
</dbReference>
<dbReference type="Pfam" id="PF10165">
    <property type="entry name" value="Ric8"/>
    <property type="match status" value="2"/>
</dbReference>
<dbReference type="InterPro" id="IPR019318">
    <property type="entry name" value="Gua_nucleotide_exch_fac_Ric8"/>
</dbReference>
<evidence type="ECO:0000256" key="1">
    <source>
        <dbReference type="ARBA" id="ARBA00009049"/>
    </source>
</evidence>
<dbReference type="GO" id="GO:0001965">
    <property type="term" value="F:G-protein alpha-subunit binding"/>
    <property type="evidence" value="ECO:0007669"/>
    <property type="project" value="TreeGrafter"/>
</dbReference>
<comment type="similarity">
    <text evidence="1">Belongs to the synembryn family.</text>
</comment>
<dbReference type="GeneID" id="20082254"/>
<evidence type="ECO:0000313" key="4">
    <source>
        <dbReference type="EMBL" id="ETW03848.1"/>
    </source>
</evidence>
<dbReference type="EMBL" id="KI913959">
    <property type="protein sequence ID" value="ETW03848.1"/>
    <property type="molecule type" value="Genomic_DNA"/>
</dbReference>
<evidence type="ECO:0000256" key="3">
    <source>
        <dbReference type="ARBA" id="ARBA00023186"/>
    </source>
</evidence>
<dbReference type="GO" id="GO:0005737">
    <property type="term" value="C:cytoplasm"/>
    <property type="evidence" value="ECO:0007669"/>
    <property type="project" value="TreeGrafter"/>
</dbReference>
<dbReference type="RefSeq" id="XP_008868077.1">
    <property type="nucleotide sequence ID" value="XM_008869855.1"/>
</dbReference>
<dbReference type="OrthoDB" id="5585685at2759"/>
<dbReference type="PANTHER" id="PTHR12425:SF5">
    <property type="entry name" value="SYNEMBRYN"/>
    <property type="match status" value="1"/>
</dbReference>
<dbReference type="STRING" id="157072.A0A024UDZ4"/>
<keyword evidence="2" id="KW-0344">Guanine-nucleotide releasing factor</keyword>
<keyword evidence="3" id="KW-0143">Chaperone</keyword>
<dbReference type="VEuPathDB" id="FungiDB:H310_05204"/>
<name>A0A024UDZ4_9STRA</name>
<evidence type="ECO:0000256" key="2">
    <source>
        <dbReference type="ARBA" id="ARBA00022658"/>
    </source>
</evidence>
<evidence type="ECO:0008006" key="5">
    <source>
        <dbReference type="Google" id="ProtNLM"/>
    </source>
</evidence>
<dbReference type="AlphaFoldDB" id="A0A024UDZ4"/>
<dbReference type="eggNOG" id="ENOG502S7I8">
    <property type="taxonomic scope" value="Eukaryota"/>
</dbReference>
<dbReference type="GO" id="GO:0005085">
    <property type="term" value="F:guanyl-nucleotide exchange factor activity"/>
    <property type="evidence" value="ECO:0007669"/>
    <property type="project" value="UniProtKB-KW"/>
</dbReference>
<reference evidence="4" key="1">
    <citation type="submission" date="2013-12" db="EMBL/GenBank/DDBJ databases">
        <title>The Genome Sequence of Aphanomyces invadans NJM9701.</title>
        <authorList>
            <consortium name="The Broad Institute Genomics Platform"/>
            <person name="Russ C."/>
            <person name="Tyler B."/>
            <person name="van West P."/>
            <person name="Dieguez-Uribeondo J."/>
            <person name="Young S.K."/>
            <person name="Zeng Q."/>
            <person name="Gargeya S."/>
            <person name="Fitzgerald M."/>
            <person name="Abouelleil A."/>
            <person name="Alvarado L."/>
            <person name="Chapman S.B."/>
            <person name="Gainer-Dewar J."/>
            <person name="Goldberg J."/>
            <person name="Griggs A."/>
            <person name="Gujja S."/>
            <person name="Hansen M."/>
            <person name="Howarth C."/>
            <person name="Imamovic A."/>
            <person name="Ireland A."/>
            <person name="Larimer J."/>
            <person name="McCowan C."/>
            <person name="Murphy C."/>
            <person name="Pearson M."/>
            <person name="Poon T.W."/>
            <person name="Priest M."/>
            <person name="Roberts A."/>
            <person name="Saif S."/>
            <person name="Shea T."/>
            <person name="Sykes S."/>
            <person name="Wortman J."/>
            <person name="Nusbaum C."/>
            <person name="Birren B."/>
        </authorList>
    </citation>
    <scope>NUCLEOTIDE SEQUENCE [LARGE SCALE GENOMIC DNA]</scope>
    <source>
        <strain evidence="4">NJM9701</strain>
    </source>
</reference>
<dbReference type="GO" id="GO:0007186">
    <property type="term" value="P:G protein-coupled receptor signaling pathway"/>
    <property type="evidence" value="ECO:0007669"/>
    <property type="project" value="TreeGrafter"/>
</dbReference>